<dbReference type="Pfam" id="PF13145">
    <property type="entry name" value="Rotamase_2"/>
    <property type="match status" value="1"/>
</dbReference>
<dbReference type="InterPro" id="IPR050245">
    <property type="entry name" value="PrsA_foldase"/>
</dbReference>
<evidence type="ECO:0000313" key="3">
    <source>
        <dbReference type="EMBL" id="ADC35748.1"/>
    </source>
</evidence>
<dbReference type="GO" id="GO:0003755">
    <property type="term" value="F:peptidyl-prolyl cis-trans isomerase activity"/>
    <property type="evidence" value="ECO:0007669"/>
    <property type="project" value="UniProtKB-KW"/>
</dbReference>
<reference evidence="3" key="1">
    <citation type="submission" date="2009-12" db="EMBL/GenBank/DDBJ databases">
        <authorList>
            <person name="Kielak A."/>
            <person name="van Veen J.A."/>
            <person name="Kowalchuk G.A."/>
        </authorList>
    </citation>
    <scope>NUCLEOTIDE SEQUENCE</scope>
</reference>
<evidence type="ECO:0000256" key="1">
    <source>
        <dbReference type="PROSITE-ProRule" id="PRU00278"/>
    </source>
</evidence>
<dbReference type="AlphaFoldDB" id="E3T604"/>
<accession>E3T604</accession>
<dbReference type="Gene3D" id="3.10.50.40">
    <property type="match status" value="1"/>
</dbReference>
<protein>
    <recommendedName>
        <fullName evidence="2">PpiC domain-containing protein</fullName>
    </recommendedName>
</protein>
<proteinExistence type="predicted"/>
<evidence type="ECO:0000259" key="2">
    <source>
        <dbReference type="PROSITE" id="PS50198"/>
    </source>
</evidence>
<organism evidence="3">
    <name type="scientific">uncultured bacterium 293</name>
    <dbReference type="NCBI Taxonomy" id="698389"/>
    <lineage>
        <taxon>Bacteria</taxon>
        <taxon>environmental samples</taxon>
    </lineage>
</organism>
<dbReference type="InterPro" id="IPR000297">
    <property type="entry name" value="PPIase_PpiC"/>
</dbReference>
<dbReference type="PANTHER" id="PTHR47245:SF2">
    <property type="entry name" value="PEPTIDYL-PROLYL CIS-TRANS ISOMERASE HP_0175-RELATED"/>
    <property type="match status" value="1"/>
</dbReference>
<keyword evidence="1" id="KW-0697">Rotamase</keyword>
<dbReference type="SUPFAM" id="SSF109998">
    <property type="entry name" value="Triger factor/SurA peptide-binding domain-like"/>
    <property type="match status" value="1"/>
</dbReference>
<name>E3T604_9BACT</name>
<dbReference type="InterPro" id="IPR027304">
    <property type="entry name" value="Trigger_fact/SurA_dom_sf"/>
</dbReference>
<dbReference type="PANTHER" id="PTHR47245">
    <property type="entry name" value="PEPTIDYLPROLYL ISOMERASE"/>
    <property type="match status" value="1"/>
</dbReference>
<dbReference type="SUPFAM" id="SSF54534">
    <property type="entry name" value="FKBP-like"/>
    <property type="match status" value="1"/>
</dbReference>
<reference evidence="3" key="2">
    <citation type="journal article" date="2010" name="Appl. Environ. Microbiol.">
        <title>Comparative analysis of acidobacterial genomic fragments from terrestrial and aquatic metagenomic libraries, with emphasis on acidobacteria subdivision 6.</title>
        <authorList>
            <person name="Kielak A.M."/>
            <person name="van Veen J.A."/>
            <person name="Kowalchuk G.A."/>
        </authorList>
    </citation>
    <scope>NUCLEOTIDE SEQUENCE</scope>
</reference>
<dbReference type="InterPro" id="IPR046357">
    <property type="entry name" value="PPIase_dom_sf"/>
</dbReference>
<keyword evidence="1" id="KW-0413">Isomerase</keyword>
<sequence length="250" mass="27257">MILALDGQEARRSDFEAYLTELQSHQDTALPPAVREALLNEWLERRVLVLAARSRGLVKPGAGEAEERVAVEQLLASEMAARVKVSETEIADYARDHTAELGRPEEVTLRQILVPTANEARDVQRRLQKDPKSFELLAQSVSRGPEAGKGGLMGSFSAGQLPPELEAAAFALKPGETSGIVVTPLGQHVLRLEARTAAHPFSPEETRDRVRALLREKKSSLAQREIVAGLMARAKVNHEAAQSSLHNPSS</sequence>
<feature type="domain" description="PpiC" evidence="2">
    <location>
        <begin position="104"/>
        <end position="194"/>
    </location>
</feature>
<dbReference type="PROSITE" id="PS50198">
    <property type="entry name" value="PPIC_PPIASE_2"/>
    <property type="match status" value="1"/>
</dbReference>
<dbReference type="EMBL" id="GU260698">
    <property type="protein sequence ID" value="ADC35748.1"/>
    <property type="molecule type" value="Genomic_DNA"/>
</dbReference>